<keyword evidence="1" id="KW-0449">Lipoprotein</keyword>
<sequence>MKRYLSPGFLLFAACATAPVHPLETGNGRTVAGEPRELAAPVRLETRSGTFLVHPNNVEDFGKLLAGEPTRQHYTAGILLAGE</sequence>
<dbReference type="PROSITE" id="PS51257">
    <property type="entry name" value="PROKAR_LIPOPROTEIN"/>
    <property type="match status" value="1"/>
</dbReference>
<evidence type="ECO:0000313" key="1">
    <source>
        <dbReference type="EMBL" id="AKQ68098.1"/>
    </source>
</evidence>
<gene>
    <name evidence="1" type="ORF">A176_005010</name>
</gene>
<dbReference type="OrthoDB" id="5383239at2"/>
<dbReference type="Proteomes" id="UP000009026">
    <property type="component" value="Chromosome"/>
</dbReference>
<keyword evidence="2" id="KW-1185">Reference proteome</keyword>
<dbReference type="RefSeq" id="WP_002637322.1">
    <property type="nucleotide sequence ID" value="NZ_CP012109.1"/>
</dbReference>
<dbReference type="EMBL" id="CP012109">
    <property type="protein sequence ID" value="AKQ68098.1"/>
    <property type="molecule type" value="Genomic_DNA"/>
</dbReference>
<protein>
    <submittedName>
        <fullName evidence="1">Putative lipoprotein</fullName>
    </submittedName>
</protein>
<evidence type="ECO:0000313" key="2">
    <source>
        <dbReference type="Proteomes" id="UP000009026"/>
    </source>
</evidence>
<dbReference type="KEGG" id="mym:A176_005010"/>
<name>A0A0H4X2M5_9BACT</name>
<dbReference type="AlphaFoldDB" id="A0A0H4X2M5"/>
<reference evidence="1 2" key="1">
    <citation type="journal article" date="2016" name="PLoS ONE">
        <title>Complete Genome Sequence and Comparative Genomics of a Novel Myxobacterium Myxococcus hansupus.</title>
        <authorList>
            <person name="Sharma G."/>
            <person name="Narwani T."/>
            <person name="Subramanian S."/>
        </authorList>
    </citation>
    <scope>NUCLEOTIDE SEQUENCE [LARGE SCALE GENOMIC DNA]</scope>
    <source>
        <strain evidence="2">mixupus</strain>
    </source>
</reference>
<accession>A0A0H4X2M5</accession>
<dbReference type="PATRIC" id="fig|1297742.4.peg.5055"/>
<proteinExistence type="predicted"/>
<organism evidence="1 2">
    <name type="scientific">Pseudomyxococcus hansupus</name>
    <dbReference type="NCBI Taxonomy" id="1297742"/>
    <lineage>
        <taxon>Bacteria</taxon>
        <taxon>Pseudomonadati</taxon>
        <taxon>Myxococcota</taxon>
        <taxon>Myxococcia</taxon>
        <taxon>Myxococcales</taxon>
        <taxon>Cystobacterineae</taxon>
        <taxon>Myxococcaceae</taxon>
        <taxon>Pseudomyxococcus</taxon>
    </lineage>
</organism>